<dbReference type="GO" id="GO:0003964">
    <property type="term" value="F:RNA-directed DNA polymerase activity"/>
    <property type="evidence" value="ECO:0007669"/>
    <property type="project" value="UniProtKB-KW"/>
</dbReference>
<name>A0A2S2PK46_SCHGA</name>
<organism evidence="1">
    <name type="scientific">Schizaphis graminum</name>
    <name type="common">Green bug aphid</name>
    <dbReference type="NCBI Taxonomy" id="13262"/>
    <lineage>
        <taxon>Eukaryota</taxon>
        <taxon>Metazoa</taxon>
        <taxon>Ecdysozoa</taxon>
        <taxon>Arthropoda</taxon>
        <taxon>Hexapoda</taxon>
        <taxon>Insecta</taxon>
        <taxon>Pterygota</taxon>
        <taxon>Neoptera</taxon>
        <taxon>Paraneoptera</taxon>
        <taxon>Hemiptera</taxon>
        <taxon>Sternorrhyncha</taxon>
        <taxon>Aphidomorpha</taxon>
        <taxon>Aphidoidea</taxon>
        <taxon>Aphididae</taxon>
        <taxon>Aphidini</taxon>
        <taxon>Schizaphis</taxon>
    </lineage>
</organism>
<keyword evidence="1" id="KW-0548">Nucleotidyltransferase</keyword>
<sequence>MLIIQAFQSITLRIITSTPCFVLNKTLHSYLKIESFIDKLATKHLRSFYSKLHYHTNPLVSQILLSTQPINSIHRLKRKYCRDLRTIIKNFFEIIIKFRRYNNILN</sequence>
<dbReference type="AlphaFoldDB" id="A0A2S2PK46"/>
<gene>
    <name evidence="1" type="ORF">g.93828</name>
</gene>
<protein>
    <submittedName>
        <fullName evidence="1">Putative RNA-directed DNA polymerase</fullName>
    </submittedName>
</protein>
<proteinExistence type="predicted"/>
<accession>A0A2S2PK46</accession>
<keyword evidence="1" id="KW-0808">Transferase</keyword>
<reference evidence="1" key="1">
    <citation type="submission" date="2018-04" db="EMBL/GenBank/DDBJ databases">
        <title>Transcriptome of Schizaphis graminum biotype I.</title>
        <authorList>
            <person name="Scully E.D."/>
            <person name="Geib S.M."/>
            <person name="Palmer N.A."/>
            <person name="Koch K."/>
            <person name="Bradshaw J."/>
            <person name="Heng-Moss T."/>
            <person name="Sarath G."/>
        </authorList>
    </citation>
    <scope>NUCLEOTIDE SEQUENCE</scope>
</reference>
<evidence type="ECO:0000313" key="1">
    <source>
        <dbReference type="EMBL" id="MBY29767.1"/>
    </source>
</evidence>
<dbReference type="EMBL" id="GGMR01017148">
    <property type="protein sequence ID" value="MBY29767.1"/>
    <property type="molecule type" value="Transcribed_RNA"/>
</dbReference>
<keyword evidence="1" id="KW-0695">RNA-directed DNA polymerase</keyword>